<proteinExistence type="predicted"/>
<dbReference type="EMBL" id="CAUOFW020001225">
    <property type="protein sequence ID" value="CAK9142387.1"/>
    <property type="molecule type" value="Genomic_DNA"/>
</dbReference>
<dbReference type="Proteomes" id="UP001642360">
    <property type="component" value="Unassembled WGS sequence"/>
</dbReference>
<protein>
    <submittedName>
        <fullName evidence="1">Uncharacterized protein</fullName>
    </submittedName>
</protein>
<sequence length="109" mass="12809">MSRPKSLEQISQRTLVVTKLYREDPYDDRETNNIYFHRPKLCSSDSVRIIFYSQVDHHIHKDMRLSTPASKAVLLLHKDILYVDGFMMLAGHYSSSYPSLRMHVNLKII</sequence>
<accession>A0ABC8RC97</accession>
<gene>
    <name evidence="1" type="ORF">ILEXP_LOCUS10074</name>
</gene>
<reference evidence="1 2" key="1">
    <citation type="submission" date="2024-02" db="EMBL/GenBank/DDBJ databases">
        <authorList>
            <person name="Vignale AGUSTIN F."/>
            <person name="Sosa J E."/>
            <person name="Modenutti C."/>
        </authorList>
    </citation>
    <scope>NUCLEOTIDE SEQUENCE [LARGE SCALE GENOMIC DNA]</scope>
</reference>
<keyword evidence="2" id="KW-1185">Reference proteome</keyword>
<comment type="caution">
    <text evidence="1">The sequence shown here is derived from an EMBL/GenBank/DDBJ whole genome shotgun (WGS) entry which is preliminary data.</text>
</comment>
<evidence type="ECO:0000313" key="1">
    <source>
        <dbReference type="EMBL" id="CAK9142387.1"/>
    </source>
</evidence>
<organism evidence="1 2">
    <name type="scientific">Ilex paraguariensis</name>
    <name type="common">yerba mate</name>
    <dbReference type="NCBI Taxonomy" id="185542"/>
    <lineage>
        <taxon>Eukaryota</taxon>
        <taxon>Viridiplantae</taxon>
        <taxon>Streptophyta</taxon>
        <taxon>Embryophyta</taxon>
        <taxon>Tracheophyta</taxon>
        <taxon>Spermatophyta</taxon>
        <taxon>Magnoliopsida</taxon>
        <taxon>eudicotyledons</taxon>
        <taxon>Gunneridae</taxon>
        <taxon>Pentapetalae</taxon>
        <taxon>asterids</taxon>
        <taxon>campanulids</taxon>
        <taxon>Aquifoliales</taxon>
        <taxon>Aquifoliaceae</taxon>
        <taxon>Ilex</taxon>
    </lineage>
</organism>
<evidence type="ECO:0000313" key="2">
    <source>
        <dbReference type="Proteomes" id="UP001642360"/>
    </source>
</evidence>
<name>A0ABC8RC97_9AQUA</name>
<dbReference type="AlphaFoldDB" id="A0ABC8RC97"/>